<proteinExistence type="predicted"/>
<protein>
    <recommendedName>
        <fullName evidence="4">Endonuclease/exonuclease/phosphatase domain-containing protein</fullName>
    </recommendedName>
</protein>
<reference evidence="2" key="2">
    <citation type="submission" date="2021-09" db="EMBL/GenBank/DDBJ databases">
        <authorList>
            <person name="Jia N."/>
            <person name="Wang J."/>
            <person name="Shi W."/>
            <person name="Du L."/>
            <person name="Sun Y."/>
            <person name="Zhan W."/>
            <person name="Jiang J."/>
            <person name="Wang Q."/>
            <person name="Zhang B."/>
            <person name="Ji P."/>
            <person name="Sakyi L.B."/>
            <person name="Cui X."/>
            <person name="Yuan T."/>
            <person name="Jiang B."/>
            <person name="Yang W."/>
            <person name="Lam T.T.-Y."/>
            <person name="Chang Q."/>
            <person name="Ding S."/>
            <person name="Wang X."/>
            <person name="Zhu J."/>
            <person name="Ruan X."/>
            <person name="Zhao L."/>
            <person name="Wei J."/>
            <person name="Que T."/>
            <person name="Du C."/>
            <person name="Cheng J."/>
            <person name="Dai P."/>
            <person name="Han X."/>
            <person name="Huang E."/>
            <person name="Gao Y."/>
            <person name="Liu J."/>
            <person name="Shao H."/>
            <person name="Ye R."/>
            <person name="Li L."/>
            <person name="Wei W."/>
            <person name="Wang X."/>
            <person name="Wang C."/>
            <person name="Huo Q."/>
            <person name="Li W."/>
            <person name="Guo W."/>
            <person name="Chen H."/>
            <person name="Chen S."/>
            <person name="Zhou L."/>
            <person name="Zhou L."/>
            <person name="Ni X."/>
            <person name="Tian J."/>
            <person name="Zhou Y."/>
            <person name="Sheng Y."/>
            <person name="Liu T."/>
            <person name="Pan Y."/>
            <person name="Xia L."/>
            <person name="Li J."/>
            <person name="Zhao F."/>
            <person name="Cao W."/>
        </authorList>
    </citation>
    <scope>NUCLEOTIDE SEQUENCE</scope>
    <source>
        <strain evidence="2">Rsan-2018</strain>
        <tissue evidence="2">Larvae</tissue>
    </source>
</reference>
<organism evidence="2 3">
    <name type="scientific">Rhipicephalus sanguineus</name>
    <name type="common">Brown dog tick</name>
    <name type="synonym">Ixodes sanguineus</name>
    <dbReference type="NCBI Taxonomy" id="34632"/>
    <lineage>
        <taxon>Eukaryota</taxon>
        <taxon>Metazoa</taxon>
        <taxon>Ecdysozoa</taxon>
        <taxon>Arthropoda</taxon>
        <taxon>Chelicerata</taxon>
        <taxon>Arachnida</taxon>
        <taxon>Acari</taxon>
        <taxon>Parasitiformes</taxon>
        <taxon>Ixodida</taxon>
        <taxon>Ixodoidea</taxon>
        <taxon>Ixodidae</taxon>
        <taxon>Rhipicephalinae</taxon>
        <taxon>Rhipicephalus</taxon>
        <taxon>Rhipicephalus</taxon>
    </lineage>
</organism>
<evidence type="ECO:0008006" key="4">
    <source>
        <dbReference type="Google" id="ProtNLM"/>
    </source>
</evidence>
<dbReference type="EMBL" id="JABSTV010001245">
    <property type="protein sequence ID" value="KAH7981808.1"/>
    <property type="molecule type" value="Genomic_DNA"/>
</dbReference>
<dbReference type="Proteomes" id="UP000821837">
    <property type="component" value="Chromosome 1"/>
</dbReference>
<sequence length="65" mass="7185">MKKKKTKKASRKTADHQNPPSSHEARDTLVVVGDFNAPAISWGYASDSPKGKLVERTIEDLTFLS</sequence>
<evidence type="ECO:0000313" key="2">
    <source>
        <dbReference type="EMBL" id="KAH7981808.1"/>
    </source>
</evidence>
<reference evidence="2" key="1">
    <citation type="journal article" date="2020" name="Cell">
        <title>Large-Scale Comparative Analyses of Tick Genomes Elucidate Their Genetic Diversity and Vector Capacities.</title>
        <authorList>
            <consortium name="Tick Genome and Microbiome Consortium (TIGMIC)"/>
            <person name="Jia N."/>
            <person name="Wang J."/>
            <person name="Shi W."/>
            <person name="Du L."/>
            <person name="Sun Y."/>
            <person name="Zhan W."/>
            <person name="Jiang J.F."/>
            <person name="Wang Q."/>
            <person name="Zhang B."/>
            <person name="Ji P."/>
            <person name="Bell-Sakyi L."/>
            <person name="Cui X.M."/>
            <person name="Yuan T.T."/>
            <person name="Jiang B.G."/>
            <person name="Yang W.F."/>
            <person name="Lam T.T."/>
            <person name="Chang Q.C."/>
            <person name="Ding S.J."/>
            <person name="Wang X.J."/>
            <person name="Zhu J.G."/>
            <person name="Ruan X.D."/>
            <person name="Zhao L."/>
            <person name="Wei J.T."/>
            <person name="Ye R.Z."/>
            <person name="Que T.C."/>
            <person name="Du C.H."/>
            <person name="Zhou Y.H."/>
            <person name="Cheng J.X."/>
            <person name="Dai P.F."/>
            <person name="Guo W.B."/>
            <person name="Han X.H."/>
            <person name="Huang E.J."/>
            <person name="Li L.F."/>
            <person name="Wei W."/>
            <person name="Gao Y.C."/>
            <person name="Liu J.Z."/>
            <person name="Shao H.Z."/>
            <person name="Wang X."/>
            <person name="Wang C.C."/>
            <person name="Yang T.C."/>
            <person name="Huo Q.B."/>
            <person name="Li W."/>
            <person name="Chen H.Y."/>
            <person name="Chen S.E."/>
            <person name="Zhou L.G."/>
            <person name="Ni X.B."/>
            <person name="Tian J.H."/>
            <person name="Sheng Y."/>
            <person name="Liu T."/>
            <person name="Pan Y.S."/>
            <person name="Xia L.Y."/>
            <person name="Li J."/>
            <person name="Zhao F."/>
            <person name="Cao W.C."/>
        </authorList>
    </citation>
    <scope>NUCLEOTIDE SEQUENCE</scope>
    <source>
        <strain evidence="2">Rsan-2018</strain>
    </source>
</reference>
<comment type="caution">
    <text evidence="2">The sequence shown here is derived from an EMBL/GenBank/DDBJ whole genome shotgun (WGS) entry which is preliminary data.</text>
</comment>
<dbReference type="SUPFAM" id="SSF56219">
    <property type="entry name" value="DNase I-like"/>
    <property type="match status" value="1"/>
</dbReference>
<gene>
    <name evidence="2" type="ORF">HPB52_001118</name>
</gene>
<dbReference type="InterPro" id="IPR036691">
    <property type="entry name" value="Endo/exonu/phosph_ase_sf"/>
</dbReference>
<keyword evidence="3" id="KW-1185">Reference proteome</keyword>
<feature type="compositionally biased region" description="Basic residues" evidence="1">
    <location>
        <begin position="1"/>
        <end position="11"/>
    </location>
</feature>
<feature type="region of interest" description="Disordered" evidence="1">
    <location>
        <begin position="1"/>
        <end position="28"/>
    </location>
</feature>
<evidence type="ECO:0000256" key="1">
    <source>
        <dbReference type="SAM" id="MobiDB-lite"/>
    </source>
</evidence>
<evidence type="ECO:0000313" key="3">
    <source>
        <dbReference type="Proteomes" id="UP000821837"/>
    </source>
</evidence>
<accession>A0A9D4QG03</accession>
<name>A0A9D4QG03_RHISA</name>
<dbReference type="AlphaFoldDB" id="A0A9D4QG03"/>